<dbReference type="EMBL" id="JAQIBC010000007">
    <property type="protein sequence ID" value="MDM5264353.1"/>
    <property type="molecule type" value="Genomic_DNA"/>
</dbReference>
<dbReference type="RefSeq" id="WP_289402252.1">
    <property type="nucleotide sequence ID" value="NZ_JAQIBC010000007.1"/>
</dbReference>
<reference evidence="1" key="1">
    <citation type="submission" date="2023-01" db="EMBL/GenBank/DDBJ databases">
        <title>Sulfurovum sp. XTW-4 genome assembly.</title>
        <authorList>
            <person name="Wang J."/>
        </authorList>
    </citation>
    <scope>NUCLEOTIDE SEQUENCE</scope>
    <source>
        <strain evidence="1">XTW-4</strain>
    </source>
</reference>
<name>A0ABT7QTG1_9BACT</name>
<dbReference type="Gene3D" id="1.20.5.170">
    <property type="match status" value="1"/>
</dbReference>
<protein>
    <submittedName>
        <fullName evidence="1">Uncharacterized protein</fullName>
    </submittedName>
</protein>
<evidence type="ECO:0000313" key="1">
    <source>
        <dbReference type="EMBL" id="MDM5264353.1"/>
    </source>
</evidence>
<keyword evidence="2" id="KW-1185">Reference proteome</keyword>
<gene>
    <name evidence="1" type="ORF">PF327_09115</name>
</gene>
<accession>A0ABT7QTG1</accession>
<proteinExistence type="predicted"/>
<evidence type="ECO:0000313" key="2">
    <source>
        <dbReference type="Proteomes" id="UP001169066"/>
    </source>
</evidence>
<comment type="caution">
    <text evidence="1">The sequence shown here is derived from an EMBL/GenBank/DDBJ whole genome shotgun (WGS) entry which is preliminary data.</text>
</comment>
<sequence length="94" mass="10864">MEKLTIKAYAVKHKLSMFDVVKMTKSGQVPTETVVENGKDVVYILLDGTVEKTVQKSTVKEENKEPYSLRKENARLKKEIEKLKKEIEILKNRV</sequence>
<dbReference type="Proteomes" id="UP001169066">
    <property type="component" value="Unassembled WGS sequence"/>
</dbReference>
<organism evidence="1 2">
    <name type="scientific">Sulfurovum xiamenensis</name>
    <dbReference type="NCBI Taxonomy" id="3019066"/>
    <lineage>
        <taxon>Bacteria</taxon>
        <taxon>Pseudomonadati</taxon>
        <taxon>Campylobacterota</taxon>
        <taxon>Epsilonproteobacteria</taxon>
        <taxon>Campylobacterales</taxon>
        <taxon>Sulfurovaceae</taxon>
        <taxon>Sulfurovum</taxon>
    </lineage>
</organism>